<dbReference type="PRINTS" id="PR00348">
    <property type="entry name" value="UBIQUITIN"/>
</dbReference>
<dbReference type="InParanoid" id="A0A068VGJ3"/>
<feature type="region of interest" description="Disordered" evidence="1">
    <location>
        <begin position="656"/>
        <end position="714"/>
    </location>
</feature>
<dbReference type="OMA" id="RIVPIRT"/>
<dbReference type="InterPro" id="IPR019956">
    <property type="entry name" value="Ubiquitin_dom"/>
</dbReference>
<dbReference type="PANTHER" id="PTHR15204">
    <property type="entry name" value="LARGE PROLINE-RICH PROTEIN BAG6"/>
    <property type="match status" value="1"/>
</dbReference>
<evidence type="ECO:0000256" key="1">
    <source>
        <dbReference type="SAM" id="MobiDB-lite"/>
    </source>
</evidence>
<organism evidence="3 4">
    <name type="scientific">Coffea canephora</name>
    <name type="common">Robusta coffee</name>
    <dbReference type="NCBI Taxonomy" id="49390"/>
    <lineage>
        <taxon>Eukaryota</taxon>
        <taxon>Viridiplantae</taxon>
        <taxon>Streptophyta</taxon>
        <taxon>Embryophyta</taxon>
        <taxon>Tracheophyta</taxon>
        <taxon>Spermatophyta</taxon>
        <taxon>Magnoliopsida</taxon>
        <taxon>eudicotyledons</taxon>
        <taxon>Gunneridae</taxon>
        <taxon>Pentapetalae</taxon>
        <taxon>asterids</taxon>
        <taxon>lamiids</taxon>
        <taxon>Gentianales</taxon>
        <taxon>Rubiaceae</taxon>
        <taxon>Ixoroideae</taxon>
        <taxon>Gardenieae complex</taxon>
        <taxon>Bertiereae - Coffeeae clade</taxon>
        <taxon>Coffeeae</taxon>
        <taxon>Coffea</taxon>
    </lineage>
</organism>
<keyword evidence="4" id="KW-1185">Reference proteome</keyword>
<protein>
    <recommendedName>
        <fullName evidence="2">Ubiquitin-like domain-containing protein</fullName>
    </recommendedName>
</protein>
<dbReference type="Gene3D" id="3.10.20.90">
    <property type="entry name" value="Phosphatidylinositol 3-kinase Catalytic Subunit, Chain A, domain 1"/>
    <property type="match status" value="1"/>
</dbReference>
<dbReference type="AlphaFoldDB" id="A0A068VGJ3"/>
<dbReference type="FunFam" id="3.10.20.90:FF:000154">
    <property type="entry name" value="Large proline-rich protein BAG6"/>
    <property type="match status" value="1"/>
</dbReference>
<proteinExistence type="predicted"/>
<reference evidence="4" key="1">
    <citation type="journal article" date="2014" name="Science">
        <title>The coffee genome provides insight into the convergent evolution of caffeine biosynthesis.</title>
        <authorList>
            <person name="Denoeud F."/>
            <person name="Carretero-Paulet L."/>
            <person name="Dereeper A."/>
            <person name="Droc G."/>
            <person name="Guyot R."/>
            <person name="Pietrella M."/>
            <person name="Zheng C."/>
            <person name="Alberti A."/>
            <person name="Anthony F."/>
            <person name="Aprea G."/>
            <person name="Aury J.M."/>
            <person name="Bento P."/>
            <person name="Bernard M."/>
            <person name="Bocs S."/>
            <person name="Campa C."/>
            <person name="Cenci A."/>
            <person name="Combes M.C."/>
            <person name="Crouzillat D."/>
            <person name="Da Silva C."/>
            <person name="Daddiego L."/>
            <person name="De Bellis F."/>
            <person name="Dussert S."/>
            <person name="Garsmeur O."/>
            <person name="Gayraud T."/>
            <person name="Guignon V."/>
            <person name="Jahn K."/>
            <person name="Jamilloux V."/>
            <person name="Joet T."/>
            <person name="Labadie K."/>
            <person name="Lan T."/>
            <person name="Leclercq J."/>
            <person name="Lepelley M."/>
            <person name="Leroy T."/>
            <person name="Li L.T."/>
            <person name="Librado P."/>
            <person name="Lopez L."/>
            <person name="Munoz A."/>
            <person name="Noel B."/>
            <person name="Pallavicini A."/>
            <person name="Perrotta G."/>
            <person name="Poncet V."/>
            <person name="Pot D."/>
            <person name="Priyono X."/>
            <person name="Rigoreau M."/>
            <person name="Rouard M."/>
            <person name="Rozas J."/>
            <person name="Tranchant-Dubreuil C."/>
            <person name="VanBuren R."/>
            <person name="Zhang Q."/>
            <person name="Andrade A.C."/>
            <person name="Argout X."/>
            <person name="Bertrand B."/>
            <person name="de Kochko A."/>
            <person name="Graziosi G."/>
            <person name="Henry R.J."/>
            <person name="Jayarama X."/>
            <person name="Ming R."/>
            <person name="Nagai C."/>
            <person name="Rounsley S."/>
            <person name="Sankoff D."/>
            <person name="Giuliano G."/>
            <person name="Albert V.A."/>
            <person name="Wincker P."/>
            <person name="Lashermes P."/>
        </authorList>
    </citation>
    <scope>NUCLEOTIDE SEQUENCE [LARGE SCALE GENOMIC DNA]</scope>
    <source>
        <strain evidence="4">cv. DH200-94</strain>
    </source>
</reference>
<accession>A0A068VGJ3</accession>
<feature type="domain" description="Ubiquitin-like" evidence="2">
    <location>
        <begin position="24"/>
        <end position="97"/>
    </location>
</feature>
<name>A0A068VGJ3_COFCA</name>
<evidence type="ECO:0000313" key="4">
    <source>
        <dbReference type="Proteomes" id="UP000295252"/>
    </source>
</evidence>
<dbReference type="GO" id="GO:0036503">
    <property type="term" value="P:ERAD pathway"/>
    <property type="evidence" value="ECO:0007669"/>
    <property type="project" value="TreeGrafter"/>
</dbReference>
<sequence length="714" mass="74279">MAGNGDDNRVVSGKDEANCSETTVEIKIKTLDSQTYTLRVDKCVPVPALKEQIAVVTGVLSEQQRLICRGKVLKDDQLLSAYHVEDGHTLHLVVRQPVVPSSEGSPNPATDPASTGGRSQGSRGPGVVVGSFNISEQDGSFPDLSRVFSALLGSFGIAGVGSGSEGIDLNEHPLERILNGPSLGGLRNSSRPQTDQADSRGQAINDSGSFSVPTADSVESLQPPIIPDSLATLSQNLNRLRQEFVANVQEQTNLSQAVGIRGRDGQNSDAASVSTVQRGLPTPASLADVMLTARQILNEQVEECLLLLARQLEDHANVTDASERVRIQSSALRSGILLQNLGAVLLELARTTMTLRMGQTPAEAIVNAGPAVFLSPSGPNPIMVQPLSFQLGTGFGATGGTVQQSSGIPAGSGGSGVFPRNIDIRIRTVAVPASANRRESNGAQNHGSTVPAAINTGNSAQQGTGRGSGSPATRDPEVRVVPIRTVVAAVPASGGRATSDPSRGTMGMILPIFARVQRVTSGISGGARGDLASDQPHTHPVEQGSQSIPNSALQHENVHVVGVDGDSSSVGEAAEGPGYPSQFMSRLEQLLRGVFASDHLQDDSGNSQVRDADGVTRHVGAAENGNRPDAAEAAASDEGAFLSNVLRQIMPIIYENGGGSGSNDSSSGGQTTEERNTQGSSTQGEGNGNRASSSRRQEDPPAAEQPDPKRQKRD</sequence>
<evidence type="ECO:0000259" key="2">
    <source>
        <dbReference type="PROSITE" id="PS50053"/>
    </source>
</evidence>
<feature type="region of interest" description="Disordered" evidence="1">
    <location>
        <begin position="433"/>
        <end position="480"/>
    </location>
</feature>
<feature type="compositionally biased region" description="Polar residues" evidence="1">
    <location>
        <begin position="677"/>
        <end position="694"/>
    </location>
</feature>
<gene>
    <name evidence="3" type="ORF">GSCOC_T00005586001</name>
</gene>
<dbReference type="InterPro" id="IPR000626">
    <property type="entry name" value="Ubiquitin-like_dom"/>
</dbReference>
<feature type="compositionally biased region" description="Polar residues" evidence="1">
    <location>
        <begin position="202"/>
        <end position="216"/>
    </location>
</feature>
<dbReference type="STRING" id="49390.A0A068VGJ3"/>
<feature type="region of interest" description="Disordered" evidence="1">
    <location>
        <begin position="178"/>
        <end position="216"/>
    </location>
</feature>
<feature type="region of interest" description="Disordered" evidence="1">
    <location>
        <begin position="524"/>
        <end position="547"/>
    </location>
</feature>
<dbReference type="EMBL" id="HG739372">
    <property type="protein sequence ID" value="CDP18808.1"/>
    <property type="molecule type" value="Genomic_DNA"/>
</dbReference>
<feature type="compositionally biased region" description="Polar residues" evidence="1">
    <location>
        <begin position="187"/>
        <end position="196"/>
    </location>
</feature>
<dbReference type="OrthoDB" id="267397at2759"/>
<feature type="region of interest" description="Disordered" evidence="1">
    <location>
        <begin position="98"/>
        <end position="131"/>
    </location>
</feature>
<dbReference type="PROSITE" id="PS50053">
    <property type="entry name" value="UBIQUITIN_2"/>
    <property type="match status" value="1"/>
</dbReference>
<dbReference type="Gramene" id="CDP18808">
    <property type="protein sequence ID" value="CDP18808"/>
    <property type="gene ID" value="GSCOC_T00005586001"/>
</dbReference>
<dbReference type="Proteomes" id="UP000295252">
    <property type="component" value="Chromosome X"/>
</dbReference>
<dbReference type="FunCoup" id="A0A068VGJ3">
    <property type="interactions" value="787"/>
</dbReference>
<dbReference type="PANTHER" id="PTHR15204:SF0">
    <property type="entry name" value="LARGE PROLINE-RICH PROTEIN BAG6"/>
    <property type="match status" value="1"/>
</dbReference>
<evidence type="ECO:0000313" key="3">
    <source>
        <dbReference type="EMBL" id="CDP18808.1"/>
    </source>
</evidence>
<dbReference type="SUPFAM" id="SSF54236">
    <property type="entry name" value="Ubiquitin-like"/>
    <property type="match status" value="1"/>
</dbReference>
<dbReference type="GO" id="GO:0031593">
    <property type="term" value="F:polyubiquitin modification-dependent protein binding"/>
    <property type="evidence" value="ECO:0007669"/>
    <property type="project" value="TreeGrafter"/>
</dbReference>
<dbReference type="SMART" id="SM00213">
    <property type="entry name" value="UBQ"/>
    <property type="match status" value="1"/>
</dbReference>
<feature type="compositionally biased region" description="Polar residues" evidence="1">
    <location>
        <begin position="102"/>
        <end position="122"/>
    </location>
</feature>
<dbReference type="GO" id="GO:0071818">
    <property type="term" value="C:BAT3 complex"/>
    <property type="evidence" value="ECO:0007669"/>
    <property type="project" value="TreeGrafter"/>
</dbReference>
<dbReference type="PhylomeDB" id="A0A068VGJ3"/>
<dbReference type="InterPro" id="IPR029071">
    <property type="entry name" value="Ubiquitin-like_domsf"/>
</dbReference>
<dbReference type="GO" id="GO:0051787">
    <property type="term" value="F:misfolded protein binding"/>
    <property type="evidence" value="ECO:0007669"/>
    <property type="project" value="TreeGrafter"/>
</dbReference>
<dbReference type="Pfam" id="PF00240">
    <property type="entry name" value="ubiquitin"/>
    <property type="match status" value="1"/>
</dbReference>
<dbReference type="CDD" id="cd17039">
    <property type="entry name" value="Ubl_ubiquitin_like"/>
    <property type="match status" value="1"/>
</dbReference>